<proteinExistence type="predicted"/>
<comment type="caution">
    <text evidence="1">The sequence shown here is derived from an EMBL/GenBank/DDBJ whole genome shotgun (WGS) entry which is preliminary data.</text>
</comment>
<evidence type="ECO:0000313" key="1">
    <source>
        <dbReference type="EMBL" id="GFN01950.1"/>
    </source>
</evidence>
<dbReference type="EMBL" id="BLWD01000001">
    <property type="protein sequence ID" value="GFN01950.1"/>
    <property type="molecule type" value="Genomic_DNA"/>
</dbReference>
<name>A0A7J0CHK5_STRMI</name>
<dbReference type="AlphaFoldDB" id="A0A7J0CHK5"/>
<accession>A0A7J0CHK5</accession>
<evidence type="ECO:0000313" key="2">
    <source>
        <dbReference type="Proteomes" id="UP000498740"/>
    </source>
</evidence>
<sequence length="319" mass="34748">MIGVSGGARHRPLARWVARLGTDGSVPATYRVTGRVNDGAERTDARVLPLFQDPAWRRTSLPARRDEGSAVTALALQHSVHGIAYAELDDYGRPLPASAEGAQLVGRIEELWDAPPAEPEVLRVLAGEGLDLRHVLLHRLGDETEPPPALFHTLPWNDLEAVAGNVLTMLGGAGPVERPRRELRHWLTPAATRLAGPLAILERGMREGRDPVMLRYEAASLLTGLLTVRPERIPQSTARQLAQVAEQLSTRDPLLRHTARVVAKRLHTDRTQVRIPSLALRLDSVLPPAARMTGASHIRTITDGLFVVQAEHTPGGRSG</sequence>
<dbReference type="Proteomes" id="UP000498740">
    <property type="component" value="Unassembled WGS sequence"/>
</dbReference>
<reference evidence="1 2" key="1">
    <citation type="submission" date="2020-05" db="EMBL/GenBank/DDBJ databases">
        <title>Whole genome shotgun sequence of Streptomyces microflavus NBRC 13062.</title>
        <authorList>
            <person name="Komaki H."/>
            <person name="Tamura T."/>
        </authorList>
    </citation>
    <scope>NUCLEOTIDE SEQUENCE [LARGE SCALE GENOMIC DNA]</scope>
    <source>
        <strain evidence="1 2">NBRC 13062</strain>
    </source>
</reference>
<organism evidence="1 2">
    <name type="scientific">Streptomyces microflavus</name>
    <name type="common">Streptomyces lipmanii</name>
    <dbReference type="NCBI Taxonomy" id="1919"/>
    <lineage>
        <taxon>Bacteria</taxon>
        <taxon>Bacillati</taxon>
        <taxon>Actinomycetota</taxon>
        <taxon>Actinomycetes</taxon>
        <taxon>Kitasatosporales</taxon>
        <taxon>Streptomycetaceae</taxon>
        <taxon>Streptomyces</taxon>
    </lineage>
</organism>
<gene>
    <name evidence="1" type="ORF">Smic_05060</name>
</gene>
<protein>
    <submittedName>
        <fullName evidence="1">Uncharacterized protein</fullName>
    </submittedName>
</protein>